<dbReference type="SUPFAM" id="SSF109604">
    <property type="entry name" value="HD-domain/PDEase-like"/>
    <property type="match status" value="1"/>
</dbReference>
<dbReference type="EMBL" id="DVHC01000069">
    <property type="protein sequence ID" value="HIR59875.1"/>
    <property type="molecule type" value="Genomic_DNA"/>
</dbReference>
<proteinExistence type="predicted"/>
<dbReference type="Gene3D" id="1.10.3210.10">
    <property type="entry name" value="Hypothetical protein af1432"/>
    <property type="match status" value="1"/>
</dbReference>
<dbReference type="AlphaFoldDB" id="A0A9D1J406"/>
<evidence type="ECO:0000313" key="1">
    <source>
        <dbReference type="EMBL" id="HIR59875.1"/>
    </source>
</evidence>
<evidence type="ECO:0000313" key="2">
    <source>
        <dbReference type="Proteomes" id="UP000824232"/>
    </source>
</evidence>
<organism evidence="1 2">
    <name type="scientific">Candidatus Onthousia excrementipullorum</name>
    <dbReference type="NCBI Taxonomy" id="2840884"/>
    <lineage>
        <taxon>Bacteria</taxon>
        <taxon>Bacillati</taxon>
        <taxon>Bacillota</taxon>
        <taxon>Bacilli</taxon>
        <taxon>Candidatus Onthousia</taxon>
    </lineage>
</organism>
<accession>A0A9D1J406</accession>
<sequence>MDAIMRTFYPSEEFNNIIMPIVSNSEYQKTKNCVHHGMDRYSHMMRVAYYSYKVTKFCHLDYRSTTRGAVLHDFFLDEYDEKRAHMLVNHPKIALENSNKYFDLNDLEQDIIKAHMFPVGKTLPRYLESWIVNVVDDIACFYERSYVLKENMSLACSMVILLFMVFFKRW</sequence>
<protein>
    <submittedName>
        <fullName evidence="1">Phosphohydrolase</fullName>
    </submittedName>
</protein>
<name>A0A9D1J406_9FIRM</name>
<gene>
    <name evidence="1" type="ORF">IAB38_07570</name>
</gene>
<reference evidence="1" key="1">
    <citation type="submission" date="2020-10" db="EMBL/GenBank/DDBJ databases">
        <authorList>
            <person name="Gilroy R."/>
        </authorList>
    </citation>
    <scope>NUCLEOTIDE SEQUENCE</scope>
    <source>
        <strain evidence="1">CHK184-20233</strain>
    </source>
</reference>
<dbReference type="Proteomes" id="UP000824232">
    <property type="component" value="Unassembled WGS sequence"/>
</dbReference>
<comment type="caution">
    <text evidence="1">The sequence shown here is derived from an EMBL/GenBank/DDBJ whole genome shotgun (WGS) entry which is preliminary data.</text>
</comment>
<reference evidence="1" key="2">
    <citation type="journal article" date="2021" name="PeerJ">
        <title>Extensive microbial diversity within the chicken gut microbiome revealed by metagenomics and culture.</title>
        <authorList>
            <person name="Gilroy R."/>
            <person name="Ravi A."/>
            <person name="Getino M."/>
            <person name="Pursley I."/>
            <person name="Horton D.L."/>
            <person name="Alikhan N.F."/>
            <person name="Baker D."/>
            <person name="Gharbi K."/>
            <person name="Hall N."/>
            <person name="Watson M."/>
            <person name="Adriaenssens E.M."/>
            <person name="Foster-Nyarko E."/>
            <person name="Jarju S."/>
            <person name="Secka A."/>
            <person name="Antonio M."/>
            <person name="Oren A."/>
            <person name="Chaudhuri R.R."/>
            <person name="La Ragione R."/>
            <person name="Hildebrand F."/>
            <person name="Pallen M.J."/>
        </authorList>
    </citation>
    <scope>NUCLEOTIDE SEQUENCE</scope>
    <source>
        <strain evidence="1">CHK184-20233</strain>
    </source>
</reference>